<protein>
    <submittedName>
        <fullName evidence="8">Oligosaccharide flippase family protein</fullName>
    </submittedName>
</protein>
<feature type="transmembrane region" description="Helical" evidence="7">
    <location>
        <begin position="12"/>
        <end position="31"/>
    </location>
</feature>
<keyword evidence="5 7" id="KW-1133">Transmembrane helix</keyword>
<evidence type="ECO:0000256" key="3">
    <source>
        <dbReference type="ARBA" id="ARBA00022475"/>
    </source>
</evidence>
<evidence type="ECO:0000313" key="8">
    <source>
        <dbReference type="EMBL" id="MFD2790508.1"/>
    </source>
</evidence>
<dbReference type="PANTHER" id="PTHR30250:SF10">
    <property type="entry name" value="LIPOPOLYSACCHARIDE BIOSYNTHESIS PROTEIN WZXC"/>
    <property type="match status" value="1"/>
</dbReference>
<feature type="transmembrane region" description="Helical" evidence="7">
    <location>
        <begin position="403"/>
        <end position="422"/>
    </location>
</feature>
<comment type="similarity">
    <text evidence="2">Belongs to the polysaccharide synthase family.</text>
</comment>
<keyword evidence="6 7" id="KW-0472">Membrane</keyword>
<evidence type="ECO:0000256" key="1">
    <source>
        <dbReference type="ARBA" id="ARBA00004651"/>
    </source>
</evidence>
<dbReference type="PANTHER" id="PTHR30250">
    <property type="entry name" value="PST FAMILY PREDICTED COLANIC ACID TRANSPORTER"/>
    <property type="match status" value="1"/>
</dbReference>
<dbReference type="RefSeq" id="WP_251806786.1">
    <property type="nucleotide sequence ID" value="NZ_CP166679.1"/>
</dbReference>
<evidence type="ECO:0000256" key="6">
    <source>
        <dbReference type="ARBA" id="ARBA00023136"/>
    </source>
</evidence>
<name>A0ABW5VJX0_9FLAO</name>
<comment type="subcellular location">
    <subcellularLocation>
        <location evidence="1">Cell membrane</location>
        <topology evidence="1">Multi-pass membrane protein</topology>
    </subcellularLocation>
</comment>
<gene>
    <name evidence="8" type="ORF">ACFS1K_12110</name>
</gene>
<feature type="transmembrane region" description="Helical" evidence="7">
    <location>
        <begin position="105"/>
        <end position="125"/>
    </location>
</feature>
<evidence type="ECO:0000256" key="2">
    <source>
        <dbReference type="ARBA" id="ARBA00007430"/>
    </source>
</evidence>
<feature type="transmembrane region" description="Helical" evidence="7">
    <location>
        <begin position="285"/>
        <end position="305"/>
    </location>
</feature>
<feature type="transmembrane region" description="Helical" evidence="7">
    <location>
        <begin position="317"/>
        <end position="335"/>
    </location>
</feature>
<feature type="transmembrane region" description="Helical" evidence="7">
    <location>
        <begin position="434"/>
        <end position="455"/>
    </location>
</feature>
<evidence type="ECO:0000256" key="7">
    <source>
        <dbReference type="SAM" id="Phobius"/>
    </source>
</evidence>
<evidence type="ECO:0000313" key="9">
    <source>
        <dbReference type="Proteomes" id="UP001597532"/>
    </source>
</evidence>
<evidence type="ECO:0000256" key="4">
    <source>
        <dbReference type="ARBA" id="ARBA00022692"/>
    </source>
</evidence>
<feature type="transmembrane region" description="Helical" evidence="7">
    <location>
        <begin position="73"/>
        <end position="93"/>
    </location>
</feature>
<dbReference type="Pfam" id="PF13440">
    <property type="entry name" value="Polysacc_synt_3"/>
    <property type="match status" value="1"/>
</dbReference>
<dbReference type="EMBL" id="JBHUOK010000030">
    <property type="protein sequence ID" value="MFD2790508.1"/>
    <property type="molecule type" value="Genomic_DNA"/>
</dbReference>
<feature type="transmembrane region" description="Helical" evidence="7">
    <location>
        <begin position="163"/>
        <end position="184"/>
    </location>
</feature>
<comment type="caution">
    <text evidence="8">The sequence shown here is derived from an EMBL/GenBank/DDBJ whole genome shotgun (WGS) entry which is preliminary data.</text>
</comment>
<keyword evidence="3" id="KW-1003">Cell membrane</keyword>
<proteinExistence type="inferred from homology"/>
<reference evidence="9" key="1">
    <citation type="journal article" date="2019" name="Int. J. Syst. Evol. Microbiol.">
        <title>The Global Catalogue of Microorganisms (GCM) 10K type strain sequencing project: providing services to taxonomists for standard genome sequencing and annotation.</title>
        <authorList>
            <consortium name="The Broad Institute Genomics Platform"/>
            <consortium name="The Broad Institute Genome Sequencing Center for Infectious Disease"/>
            <person name="Wu L."/>
            <person name="Ma J."/>
        </authorList>
    </citation>
    <scope>NUCLEOTIDE SEQUENCE [LARGE SCALE GENOMIC DNA]</scope>
    <source>
        <strain evidence="9">KCTC 52924</strain>
    </source>
</reference>
<dbReference type="InterPro" id="IPR050833">
    <property type="entry name" value="Poly_Biosynth_Transport"/>
</dbReference>
<evidence type="ECO:0000256" key="5">
    <source>
        <dbReference type="ARBA" id="ARBA00022989"/>
    </source>
</evidence>
<feature type="transmembrane region" description="Helical" evidence="7">
    <location>
        <begin position="347"/>
        <end position="365"/>
    </location>
</feature>
<keyword evidence="4 7" id="KW-0812">Transmembrane</keyword>
<organism evidence="8 9">
    <name type="scientific">Arenibacter antarcticus</name>
    <dbReference type="NCBI Taxonomy" id="2040469"/>
    <lineage>
        <taxon>Bacteria</taxon>
        <taxon>Pseudomonadati</taxon>
        <taxon>Bacteroidota</taxon>
        <taxon>Flavobacteriia</taxon>
        <taxon>Flavobacteriales</taxon>
        <taxon>Flavobacteriaceae</taxon>
        <taxon>Arenibacter</taxon>
    </lineage>
</organism>
<feature type="transmembrane region" description="Helical" evidence="7">
    <location>
        <begin position="371"/>
        <end position="391"/>
    </location>
</feature>
<dbReference type="Proteomes" id="UP001597532">
    <property type="component" value="Unassembled WGS sequence"/>
</dbReference>
<feature type="transmembrane region" description="Helical" evidence="7">
    <location>
        <begin position="37"/>
        <end position="61"/>
    </location>
</feature>
<sequence length="469" mass="53884">MLKSAFWSFFDRVLFQLINLIIAIIIARYLGPKQLGIIAIITGYVYFLNIFVDGGMTISIIRSKHISATEISSIFYFNFLVSIFFIILTFAISNTVEKYFQVKELAYYLNISSLILLFNSFAFVRYAKLEQKMKFKLLSIINLITIIISGTICLVMLNTGFGIFAVVLFGINTSIIKNSCYLILTPNFKLKKFNLQALKLHLRFGKNLLLSSSIEAIYSNGFPILITKLFTGYDAGIFFQSKKLIDGPTNLISGASRRLLLPSAAKFDNDLEKSNLLLMNILKSVNFVLVLMLALLFINAEYIILKLMGPEWHDSIIILRILIFGMLFYPSFFLCVDIFKVQGASHLYSRIIIFSRIFSIILVLLSSFLGFYYLVAFFSIAQLLIYLIVVYKLKIEYSFSMLNIFKTIFPFIFIMVPTLYLLDLIEIEVKYPLIILGLKSLLFIVVYLCSSIRFMNYNPLRTIYLKVKK</sequence>
<feature type="transmembrane region" description="Helical" evidence="7">
    <location>
        <begin position="137"/>
        <end position="157"/>
    </location>
</feature>
<accession>A0ABW5VJX0</accession>
<keyword evidence="9" id="KW-1185">Reference proteome</keyword>